<evidence type="ECO:0000256" key="5">
    <source>
        <dbReference type="ARBA" id="ARBA00023015"/>
    </source>
</evidence>
<evidence type="ECO:0000259" key="11">
    <source>
        <dbReference type="PROSITE" id="PS51050"/>
    </source>
</evidence>
<feature type="region of interest" description="Disordered" evidence="9">
    <location>
        <begin position="220"/>
        <end position="252"/>
    </location>
</feature>
<dbReference type="Pfam" id="PF01429">
    <property type="entry name" value="MBD"/>
    <property type="match status" value="1"/>
</dbReference>
<keyword evidence="4" id="KW-0862">Zinc</keyword>
<dbReference type="Gene3D" id="3.30.40.100">
    <property type="match status" value="1"/>
</dbReference>
<keyword evidence="8" id="KW-0539">Nucleus</keyword>
<name>A0A452Z2U8_AEGTS</name>
<evidence type="ECO:0000256" key="1">
    <source>
        <dbReference type="ARBA" id="ARBA00004123"/>
    </source>
</evidence>
<evidence type="ECO:0000256" key="9">
    <source>
        <dbReference type="SAM" id="MobiDB-lite"/>
    </source>
</evidence>
<feature type="domain" description="CW-type" evidence="11">
    <location>
        <begin position="81"/>
        <end position="136"/>
    </location>
</feature>
<keyword evidence="13" id="KW-1185">Reference proteome</keyword>
<reference evidence="13" key="1">
    <citation type="journal article" date="2014" name="Science">
        <title>Ancient hybridizations among the ancestral genomes of bread wheat.</title>
        <authorList>
            <consortium name="International Wheat Genome Sequencing Consortium,"/>
            <person name="Marcussen T."/>
            <person name="Sandve S.R."/>
            <person name="Heier L."/>
            <person name="Spannagl M."/>
            <person name="Pfeifer M."/>
            <person name="Jakobsen K.S."/>
            <person name="Wulff B.B."/>
            <person name="Steuernagel B."/>
            <person name="Mayer K.F."/>
            <person name="Olsen O.A."/>
        </authorList>
    </citation>
    <scope>NUCLEOTIDE SEQUENCE [LARGE SCALE GENOMIC DNA]</scope>
    <source>
        <strain evidence="13">cv. AL8/78</strain>
    </source>
</reference>
<evidence type="ECO:0000256" key="8">
    <source>
        <dbReference type="ARBA" id="ARBA00023242"/>
    </source>
</evidence>
<evidence type="ECO:0000256" key="3">
    <source>
        <dbReference type="ARBA" id="ARBA00022771"/>
    </source>
</evidence>
<dbReference type="Gene3D" id="3.30.890.10">
    <property type="entry name" value="Methyl-cpg-binding Protein 2, Chain A"/>
    <property type="match status" value="1"/>
</dbReference>
<reference evidence="13" key="2">
    <citation type="journal article" date="2017" name="Nat. Plants">
        <title>The Aegilops tauschii genome reveals multiple impacts of transposons.</title>
        <authorList>
            <person name="Zhao G."/>
            <person name="Zou C."/>
            <person name="Li K."/>
            <person name="Wang K."/>
            <person name="Li T."/>
            <person name="Gao L."/>
            <person name="Zhang X."/>
            <person name="Wang H."/>
            <person name="Yang Z."/>
            <person name="Liu X."/>
            <person name="Jiang W."/>
            <person name="Mao L."/>
            <person name="Kong X."/>
            <person name="Jiao Y."/>
            <person name="Jia J."/>
        </authorList>
    </citation>
    <scope>NUCLEOTIDE SEQUENCE [LARGE SCALE GENOMIC DNA]</scope>
    <source>
        <strain evidence="13">cv. AL8/78</strain>
    </source>
</reference>
<dbReference type="STRING" id="200361.A0A452Z2U8"/>
<feature type="region of interest" description="Disordered" evidence="9">
    <location>
        <begin position="53"/>
        <end position="79"/>
    </location>
</feature>
<feature type="domain" description="MBD" evidence="10">
    <location>
        <begin position="142"/>
        <end position="213"/>
    </location>
</feature>
<dbReference type="PROSITE" id="PS50982">
    <property type="entry name" value="MBD"/>
    <property type="match status" value="1"/>
</dbReference>
<evidence type="ECO:0000313" key="13">
    <source>
        <dbReference type="Proteomes" id="UP000015105"/>
    </source>
</evidence>
<dbReference type="InterPro" id="IPR011124">
    <property type="entry name" value="Znf_CW"/>
</dbReference>
<keyword evidence="6" id="KW-0238">DNA-binding</keyword>
<accession>A0A452Z2U8</accession>
<sequence length="252" mass="28352">PYIPVTTCPRSTLPTSVPIRTADLGSVLSHPPAYYRRRRRWLLQRGASEFPTQATSLSNMASPAPVPASPGSSSQKKRGATESIGLYAVQCCECHKWRTVSTKDEFETIRENFTEDPWFCSKRPECSCEDPPDIEYDSSRIWVIDKPNIPKPPPKTERLVIMRGDLSKMDIYYVLPNGKRARGIGDVQKFLDTNPEYKDRISAESFSFTVPKIVEETVSQSSLWKTKKAKKQDKINASSSKKDKANASSSEN</sequence>
<keyword evidence="2" id="KW-0479">Metal-binding</keyword>
<dbReference type="Pfam" id="PF07496">
    <property type="entry name" value="zf-CW"/>
    <property type="match status" value="1"/>
</dbReference>
<dbReference type="AlphaFoldDB" id="A0A452Z2U8"/>
<evidence type="ECO:0000259" key="10">
    <source>
        <dbReference type="PROSITE" id="PS50982"/>
    </source>
</evidence>
<dbReference type="PROSITE" id="PS51050">
    <property type="entry name" value="ZF_CW"/>
    <property type="match status" value="1"/>
</dbReference>
<evidence type="ECO:0000313" key="12">
    <source>
        <dbReference type="EnsemblPlants" id="AET1Gv20614900.1"/>
    </source>
</evidence>
<evidence type="ECO:0000256" key="7">
    <source>
        <dbReference type="ARBA" id="ARBA00023163"/>
    </source>
</evidence>
<dbReference type="PANTHER" id="PTHR12396:SF10">
    <property type="entry name" value="METHYL-CPG-BINDING DOMAIN-CONTAINING PROTEIN 1-RELATED"/>
    <property type="match status" value="1"/>
</dbReference>
<proteinExistence type="predicted"/>
<organism evidence="12 13">
    <name type="scientific">Aegilops tauschii subsp. strangulata</name>
    <name type="common">Goatgrass</name>
    <dbReference type="NCBI Taxonomy" id="200361"/>
    <lineage>
        <taxon>Eukaryota</taxon>
        <taxon>Viridiplantae</taxon>
        <taxon>Streptophyta</taxon>
        <taxon>Embryophyta</taxon>
        <taxon>Tracheophyta</taxon>
        <taxon>Spermatophyta</taxon>
        <taxon>Magnoliopsida</taxon>
        <taxon>Liliopsida</taxon>
        <taxon>Poales</taxon>
        <taxon>Poaceae</taxon>
        <taxon>BOP clade</taxon>
        <taxon>Pooideae</taxon>
        <taxon>Triticodae</taxon>
        <taxon>Triticeae</taxon>
        <taxon>Triticinae</taxon>
        <taxon>Aegilops</taxon>
    </lineage>
</organism>
<evidence type="ECO:0000256" key="6">
    <source>
        <dbReference type="ARBA" id="ARBA00023125"/>
    </source>
</evidence>
<evidence type="ECO:0000256" key="4">
    <source>
        <dbReference type="ARBA" id="ARBA00022833"/>
    </source>
</evidence>
<dbReference type="GO" id="GO:0008270">
    <property type="term" value="F:zinc ion binding"/>
    <property type="evidence" value="ECO:0007669"/>
    <property type="project" value="UniProtKB-KW"/>
</dbReference>
<protein>
    <recommendedName>
        <fullName evidence="14">MBD domain-containing protein</fullName>
    </recommendedName>
</protein>
<dbReference type="GO" id="GO:0003677">
    <property type="term" value="F:DNA binding"/>
    <property type="evidence" value="ECO:0007669"/>
    <property type="project" value="UniProtKB-KW"/>
</dbReference>
<reference evidence="12" key="5">
    <citation type="journal article" date="2021" name="G3 (Bethesda)">
        <title>Aegilops tauschii genome assembly Aet v5.0 features greater sequence contiguity and improved annotation.</title>
        <authorList>
            <person name="Wang L."/>
            <person name="Zhu T."/>
            <person name="Rodriguez J.C."/>
            <person name="Deal K.R."/>
            <person name="Dubcovsky J."/>
            <person name="McGuire P.E."/>
            <person name="Lux T."/>
            <person name="Spannagl M."/>
            <person name="Mayer K.F.X."/>
            <person name="Baldrich P."/>
            <person name="Meyers B.C."/>
            <person name="Huo N."/>
            <person name="Gu Y.Q."/>
            <person name="Zhou H."/>
            <person name="Devos K.M."/>
            <person name="Bennetzen J.L."/>
            <person name="Unver T."/>
            <person name="Budak H."/>
            <person name="Gulick P.J."/>
            <person name="Galiba G."/>
            <person name="Kalapos B."/>
            <person name="Nelson D.R."/>
            <person name="Li P."/>
            <person name="You F.M."/>
            <person name="Luo M.C."/>
            <person name="Dvorak J."/>
        </authorList>
    </citation>
    <scope>NUCLEOTIDE SEQUENCE [LARGE SCALE GENOMIC DNA]</scope>
    <source>
        <strain evidence="12">cv. AL8/78</strain>
    </source>
</reference>
<evidence type="ECO:0000256" key="2">
    <source>
        <dbReference type="ARBA" id="ARBA00022723"/>
    </source>
</evidence>
<dbReference type="InterPro" id="IPR001739">
    <property type="entry name" value="Methyl_CpG_DNA-bd"/>
</dbReference>
<keyword evidence="7" id="KW-0804">Transcription</keyword>
<reference evidence="12" key="3">
    <citation type="journal article" date="2017" name="Nature">
        <title>Genome sequence of the progenitor of the wheat D genome Aegilops tauschii.</title>
        <authorList>
            <person name="Luo M.C."/>
            <person name="Gu Y.Q."/>
            <person name="Puiu D."/>
            <person name="Wang H."/>
            <person name="Twardziok S.O."/>
            <person name="Deal K.R."/>
            <person name="Huo N."/>
            <person name="Zhu T."/>
            <person name="Wang L."/>
            <person name="Wang Y."/>
            <person name="McGuire P.E."/>
            <person name="Liu S."/>
            <person name="Long H."/>
            <person name="Ramasamy R.K."/>
            <person name="Rodriguez J.C."/>
            <person name="Van S.L."/>
            <person name="Yuan L."/>
            <person name="Wang Z."/>
            <person name="Xia Z."/>
            <person name="Xiao L."/>
            <person name="Anderson O.D."/>
            <person name="Ouyang S."/>
            <person name="Liang Y."/>
            <person name="Zimin A.V."/>
            <person name="Pertea G."/>
            <person name="Qi P."/>
            <person name="Bennetzen J.L."/>
            <person name="Dai X."/>
            <person name="Dawson M.W."/>
            <person name="Muller H.G."/>
            <person name="Kugler K."/>
            <person name="Rivarola-Duarte L."/>
            <person name="Spannagl M."/>
            <person name="Mayer K.F.X."/>
            <person name="Lu F.H."/>
            <person name="Bevan M.W."/>
            <person name="Leroy P."/>
            <person name="Li P."/>
            <person name="You F.M."/>
            <person name="Sun Q."/>
            <person name="Liu Z."/>
            <person name="Lyons E."/>
            <person name="Wicker T."/>
            <person name="Salzberg S.L."/>
            <person name="Devos K.M."/>
            <person name="Dvorak J."/>
        </authorList>
    </citation>
    <scope>NUCLEOTIDE SEQUENCE [LARGE SCALE GENOMIC DNA]</scope>
    <source>
        <strain evidence="12">cv. AL8/78</strain>
    </source>
</reference>
<keyword evidence="3" id="KW-0863">Zinc-finger</keyword>
<comment type="subcellular location">
    <subcellularLocation>
        <location evidence="1">Nucleus</location>
    </subcellularLocation>
</comment>
<reference evidence="12" key="4">
    <citation type="submission" date="2019-03" db="UniProtKB">
        <authorList>
            <consortium name="EnsemblPlants"/>
        </authorList>
    </citation>
    <scope>IDENTIFICATION</scope>
</reference>
<evidence type="ECO:0008006" key="14">
    <source>
        <dbReference type="Google" id="ProtNLM"/>
    </source>
</evidence>
<dbReference type="Gramene" id="AET1Gv20614900.1">
    <property type="protein sequence ID" value="AET1Gv20614900.1"/>
    <property type="gene ID" value="AET1Gv20614900"/>
</dbReference>
<dbReference type="InterPro" id="IPR016177">
    <property type="entry name" value="DNA-bd_dom_sf"/>
</dbReference>
<dbReference type="SUPFAM" id="SSF54171">
    <property type="entry name" value="DNA-binding domain"/>
    <property type="match status" value="1"/>
</dbReference>
<dbReference type="Proteomes" id="UP000015105">
    <property type="component" value="Chromosome 1D"/>
</dbReference>
<dbReference type="GO" id="GO:0005634">
    <property type="term" value="C:nucleus"/>
    <property type="evidence" value="ECO:0007669"/>
    <property type="project" value="UniProtKB-SubCell"/>
</dbReference>
<keyword evidence="5" id="KW-0805">Transcription regulation</keyword>
<dbReference type="PANTHER" id="PTHR12396">
    <property type="entry name" value="METHYL-CPG BINDING PROTEIN, MBD"/>
    <property type="match status" value="1"/>
</dbReference>
<dbReference type="EnsemblPlants" id="AET1Gv20614900.1">
    <property type="protein sequence ID" value="AET1Gv20614900.1"/>
    <property type="gene ID" value="AET1Gv20614900"/>
</dbReference>